<dbReference type="InterPro" id="IPR058600">
    <property type="entry name" value="YhjD-like"/>
</dbReference>
<proteinExistence type="predicted"/>
<dbReference type="RefSeq" id="WP_138226316.1">
    <property type="nucleotide sequence ID" value="NZ_CP040396.1"/>
</dbReference>
<gene>
    <name evidence="1" type="ORF">E6C60_2734</name>
</gene>
<accession>A0A4P8XL27</accession>
<dbReference type="Pfam" id="PF26325">
    <property type="entry name" value="YhjD"/>
    <property type="match status" value="1"/>
</dbReference>
<evidence type="ECO:0000313" key="2">
    <source>
        <dbReference type="Proteomes" id="UP000300879"/>
    </source>
</evidence>
<name>A0A4P8XL27_9BACL</name>
<dbReference type="AlphaFoldDB" id="A0A4P8XL27"/>
<dbReference type="OrthoDB" id="2910298at2"/>
<reference evidence="1 2" key="1">
    <citation type="submission" date="2019-05" db="EMBL/GenBank/DDBJ databases">
        <authorList>
            <person name="Chen C."/>
        </authorList>
    </citation>
    <scope>NUCLEOTIDE SEQUENCE [LARGE SCALE GENOMIC DNA]</scope>
    <source>
        <strain evidence="1 2">HB172198</strain>
    </source>
</reference>
<sequence>MAVSGMSTEDRSLIRSYMLLRFTHRVFERDCRIIQESGVFKTPELYVELVGNGAKKTALMLKEIKLQFATRTIKIIEITRDADGVQARYACRGYIGTLQILWPCFQQEVMFRMRAYLGLHLPEAPQAEAEISAAPACPLP</sequence>
<dbReference type="Proteomes" id="UP000300879">
    <property type="component" value="Chromosome"/>
</dbReference>
<organism evidence="1 2">
    <name type="scientific">Paenibacillus algicola</name>
    <dbReference type="NCBI Taxonomy" id="2565926"/>
    <lineage>
        <taxon>Bacteria</taxon>
        <taxon>Bacillati</taxon>
        <taxon>Bacillota</taxon>
        <taxon>Bacilli</taxon>
        <taxon>Bacillales</taxon>
        <taxon>Paenibacillaceae</taxon>
        <taxon>Paenibacillus</taxon>
    </lineage>
</organism>
<protein>
    <submittedName>
        <fullName evidence="1">Uncharacterized protein</fullName>
    </submittedName>
</protein>
<evidence type="ECO:0000313" key="1">
    <source>
        <dbReference type="EMBL" id="QCT03446.1"/>
    </source>
</evidence>
<dbReference type="KEGG" id="palo:E6C60_2734"/>
<dbReference type="EMBL" id="CP040396">
    <property type="protein sequence ID" value="QCT03446.1"/>
    <property type="molecule type" value="Genomic_DNA"/>
</dbReference>
<keyword evidence="2" id="KW-1185">Reference proteome</keyword>